<evidence type="ECO:0000313" key="2">
    <source>
        <dbReference type="EMBL" id="GAI14067.1"/>
    </source>
</evidence>
<dbReference type="AlphaFoldDB" id="X1L400"/>
<dbReference type="EMBL" id="BARV01007888">
    <property type="protein sequence ID" value="GAI14067.1"/>
    <property type="molecule type" value="Genomic_DNA"/>
</dbReference>
<protein>
    <submittedName>
        <fullName evidence="2">Uncharacterized protein</fullName>
    </submittedName>
</protein>
<sequence length="115" mass="12928">EEDKCNKNQKPIPFEEDHHPSSFRGKEVGEDSRPVERRDGNHVEHSEKQQIPQAVIKEAALLAARFSKLKGETRVEVSHTPVKYVRKPKGAPLGLVILTQEDTLTVNPSKGKKEP</sequence>
<evidence type="ECO:0000256" key="1">
    <source>
        <dbReference type="SAM" id="MobiDB-lite"/>
    </source>
</evidence>
<organism evidence="2">
    <name type="scientific">marine sediment metagenome</name>
    <dbReference type="NCBI Taxonomy" id="412755"/>
    <lineage>
        <taxon>unclassified sequences</taxon>
        <taxon>metagenomes</taxon>
        <taxon>ecological metagenomes</taxon>
    </lineage>
</organism>
<accession>X1L400</accession>
<feature type="region of interest" description="Disordered" evidence="1">
    <location>
        <begin position="1"/>
        <end position="51"/>
    </location>
</feature>
<name>X1L400_9ZZZZ</name>
<gene>
    <name evidence="2" type="ORF">S06H3_15986</name>
</gene>
<comment type="caution">
    <text evidence="2">The sequence shown here is derived from an EMBL/GenBank/DDBJ whole genome shotgun (WGS) entry which is preliminary data.</text>
</comment>
<feature type="non-terminal residue" evidence="2">
    <location>
        <position position="1"/>
    </location>
</feature>
<proteinExistence type="predicted"/>
<feature type="compositionally biased region" description="Basic and acidic residues" evidence="1">
    <location>
        <begin position="13"/>
        <end position="48"/>
    </location>
</feature>
<reference evidence="2" key="1">
    <citation type="journal article" date="2014" name="Front. Microbiol.">
        <title>High frequency of phylogenetically diverse reductive dehalogenase-homologous genes in deep subseafloor sedimentary metagenomes.</title>
        <authorList>
            <person name="Kawai M."/>
            <person name="Futagami T."/>
            <person name="Toyoda A."/>
            <person name="Takaki Y."/>
            <person name="Nishi S."/>
            <person name="Hori S."/>
            <person name="Arai W."/>
            <person name="Tsubouchi T."/>
            <person name="Morono Y."/>
            <person name="Uchiyama I."/>
            <person name="Ito T."/>
            <person name="Fujiyama A."/>
            <person name="Inagaki F."/>
            <person name="Takami H."/>
        </authorList>
    </citation>
    <scope>NUCLEOTIDE SEQUENCE</scope>
    <source>
        <strain evidence="2">Expedition CK06-06</strain>
    </source>
</reference>